<dbReference type="SUPFAM" id="SSF56219">
    <property type="entry name" value="DNase I-like"/>
    <property type="match status" value="1"/>
</dbReference>
<evidence type="ECO:0000313" key="3">
    <source>
        <dbReference type="Proteomes" id="UP001174136"/>
    </source>
</evidence>
<keyword evidence="3" id="KW-1185">Reference proteome</keyword>
<gene>
    <name evidence="2" type="ORF">N1851_028946</name>
</gene>
<evidence type="ECO:0000313" key="2">
    <source>
        <dbReference type="EMBL" id="KAK0135227.1"/>
    </source>
</evidence>
<feature type="signal peptide" evidence="1">
    <location>
        <begin position="1"/>
        <end position="30"/>
    </location>
</feature>
<evidence type="ECO:0008006" key="4">
    <source>
        <dbReference type="Google" id="ProtNLM"/>
    </source>
</evidence>
<dbReference type="Proteomes" id="UP001174136">
    <property type="component" value="Unassembled WGS sequence"/>
</dbReference>
<feature type="chain" id="PRO_5041456681" description="Endonuclease/exonuclease/phosphatase domain-containing protein" evidence="1">
    <location>
        <begin position="31"/>
        <end position="284"/>
    </location>
</feature>
<protein>
    <recommendedName>
        <fullName evidence="4">Endonuclease/exonuclease/phosphatase domain-containing protein</fullName>
    </recommendedName>
</protein>
<reference evidence="2" key="1">
    <citation type="journal article" date="2023" name="Front. Mar. Sci.">
        <title>A new Merluccius polli reference genome to investigate the effects of global change in West African waters.</title>
        <authorList>
            <person name="Mateo J.L."/>
            <person name="Blanco-Fernandez C."/>
            <person name="Garcia-Vazquez E."/>
            <person name="Machado-Schiaffino G."/>
        </authorList>
    </citation>
    <scope>NUCLEOTIDE SEQUENCE</scope>
    <source>
        <strain evidence="2">C29</strain>
        <tissue evidence="2">Fin</tissue>
    </source>
</reference>
<dbReference type="EMBL" id="JAOPHQ010005449">
    <property type="protein sequence ID" value="KAK0135227.1"/>
    <property type="molecule type" value="Genomic_DNA"/>
</dbReference>
<proteinExistence type="predicted"/>
<evidence type="ECO:0000256" key="1">
    <source>
        <dbReference type="SAM" id="SignalP"/>
    </source>
</evidence>
<comment type="caution">
    <text evidence="2">The sequence shown here is derived from an EMBL/GenBank/DDBJ whole genome shotgun (WGS) entry which is preliminary data.</text>
</comment>
<keyword evidence="1" id="KW-0732">Signal</keyword>
<name>A0AA47M852_MERPO</name>
<dbReference type="AlphaFoldDB" id="A0AA47M852"/>
<accession>A0AA47M852</accession>
<organism evidence="2 3">
    <name type="scientific">Merluccius polli</name>
    <name type="common">Benguela hake</name>
    <name type="synonym">Merluccius cadenati</name>
    <dbReference type="NCBI Taxonomy" id="89951"/>
    <lineage>
        <taxon>Eukaryota</taxon>
        <taxon>Metazoa</taxon>
        <taxon>Chordata</taxon>
        <taxon>Craniata</taxon>
        <taxon>Vertebrata</taxon>
        <taxon>Euteleostomi</taxon>
        <taxon>Actinopterygii</taxon>
        <taxon>Neopterygii</taxon>
        <taxon>Teleostei</taxon>
        <taxon>Neoteleostei</taxon>
        <taxon>Acanthomorphata</taxon>
        <taxon>Zeiogadaria</taxon>
        <taxon>Gadariae</taxon>
        <taxon>Gadiformes</taxon>
        <taxon>Gadoidei</taxon>
        <taxon>Merlucciidae</taxon>
        <taxon>Merluccius</taxon>
    </lineage>
</organism>
<sequence length="284" mass="32023">MSFGDFPSFEYLCAVLKCFFFLSTFSMTLQNYCPSISTDSDCLVITGDFNFHTDDLNDKGAKVVFAILDTFELSTCERGYSLYSIITKGLSVSDISVIHPSLSDHFCVFFDIFFIPDIQIESNTIKKRYINEYSTALFKNTMLPPPSPCSTDDLVDNFNSKIVNVIDVIAPAKVKIISGKQKAPWRKPRKENAGKLNASGEKLNFIAQETFFSNIINRNTNNAQTLFATIDRLTNPPTQIPPELLSTQKCKEFASSFTDKIEGIRQNIYTIFLPQTKLLGHYLV</sequence>
<dbReference type="InterPro" id="IPR036691">
    <property type="entry name" value="Endo/exonu/phosph_ase_sf"/>
</dbReference>